<proteinExistence type="predicted"/>
<evidence type="ECO:0000313" key="3">
    <source>
        <dbReference type="Proteomes" id="UP000299102"/>
    </source>
</evidence>
<dbReference type="Proteomes" id="UP000299102">
    <property type="component" value="Unassembled WGS sequence"/>
</dbReference>
<dbReference type="AlphaFoldDB" id="A0A4C2A7P4"/>
<evidence type="ECO:0000256" key="1">
    <source>
        <dbReference type="SAM" id="MobiDB-lite"/>
    </source>
</evidence>
<gene>
    <name evidence="2" type="ORF">EVAR_98226_1</name>
</gene>
<organism evidence="2 3">
    <name type="scientific">Eumeta variegata</name>
    <name type="common">Bagworm moth</name>
    <name type="synonym">Eumeta japonica</name>
    <dbReference type="NCBI Taxonomy" id="151549"/>
    <lineage>
        <taxon>Eukaryota</taxon>
        <taxon>Metazoa</taxon>
        <taxon>Ecdysozoa</taxon>
        <taxon>Arthropoda</taxon>
        <taxon>Hexapoda</taxon>
        <taxon>Insecta</taxon>
        <taxon>Pterygota</taxon>
        <taxon>Neoptera</taxon>
        <taxon>Endopterygota</taxon>
        <taxon>Lepidoptera</taxon>
        <taxon>Glossata</taxon>
        <taxon>Ditrysia</taxon>
        <taxon>Tineoidea</taxon>
        <taxon>Psychidae</taxon>
        <taxon>Oiketicinae</taxon>
        <taxon>Eumeta</taxon>
    </lineage>
</organism>
<sequence>MPLSDKKSNVGLAFYVITSYKSMNPAARTKSMTHCRVPPEPSVSERARNERSLPLHRPMRPSRKRQRPHTTYTSDLSPHCKVENVKLRNPEPAHRNGTYSNHIRLYPQPLNYLLNYVPAVPMNQRLEQDSKTQFKKLHYKTTS</sequence>
<evidence type="ECO:0000313" key="2">
    <source>
        <dbReference type="EMBL" id="GBP96170.1"/>
    </source>
</evidence>
<accession>A0A4C2A7P4</accession>
<dbReference type="EMBL" id="BGZK01002748">
    <property type="protein sequence ID" value="GBP96170.1"/>
    <property type="molecule type" value="Genomic_DNA"/>
</dbReference>
<feature type="compositionally biased region" description="Basic and acidic residues" evidence="1">
    <location>
        <begin position="43"/>
        <end position="53"/>
    </location>
</feature>
<reference evidence="2 3" key="1">
    <citation type="journal article" date="2019" name="Commun. Biol.">
        <title>The bagworm genome reveals a unique fibroin gene that provides high tensile strength.</title>
        <authorList>
            <person name="Kono N."/>
            <person name="Nakamura H."/>
            <person name="Ohtoshi R."/>
            <person name="Tomita M."/>
            <person name="Numata K."/>
            <person name="Arakawa K."/>
        </authorList>
    </citation>
    <scope>NUCLEOTIDE SEQUENCE [LARGE SCALE GENOMIC DNA]</scope>
</reference>
<keyword evidence="3" id="KW-1185">Reference proteome</keyword>
<protein>
    <submittedName>
        <fullName evidence="2">Uncharacterized protein</fullName>
    </submittedName>
</protein>
<name>A0A4C2A7P4_EUMVA</name>
<feature type="region of interest" description="Disordered" evidence="1">
    <location>
        <begin position="29"/>
        <end position="79"/>
    </location>
</feature>
<comment type="caution">
    <text evidence="2">The sequence shown here is derived from an EMBL/GenBank/DDBJ whole genome shotgun (WGS) entry which is preliminary data.</text>
</comment>
<feature type="compositionally biased region" description="Basic residues" evidence="1">
    <location>
        <begin position="57"/>
        <end position="68"/>
    </location>
</feature>